<dbReference type="EC" id="2.5.1.3" evidence="10"/>
<dbReference type="Pfam" id="PF02581">
    <property type="entry name" value="TMP-TENI"/>
    <property type="match status" value="1"/>
</dbReference>
<dbReference type="HAMAP" id="MF_00097">
    <property type="entry name" value="TMP_synthase"/>
    <property type="match status" value="1"/>
</dbReference>
<dbReference type="UniPathway" id="UPA00060">
    <property type="reaction ID" value="UER00141"/>
</dbReference>
<dbReference type="CDD" id="cd00564">
    <property type="entry name" value="TMP_TenI"/>
    <property type="match status" value="1"/>
</dbReference>
<dbReference type="NCBIfam" id="TIGR00693">
    <property type="entry name" value="thiE"/>
    <property type="match status" value="1"/>
</dbReference>
<keyword evidence="6 10" id="KW-0784">Thiamine biosynthesis</keyword>
<feature type="binding site" evidence="10">
    <location>
        <begin position="183"/>
        <end position="184"/>
    </location>
    <ligand>
        <name>2-[(2R,5Z)-2-carboxy-4-methylthiazol-5(2H)-ylidene]ethyl phosphate</name>
        <dbReference type="ChEBI" id="CHEBI:62899"/>
    </ligand>
</feature>
<dbReference type="RefSeq" id="WP_011565336.1">
    <property type="nucleotide sequence ID" value="NC_008148.1"/>
</dbReference>
<keyword evidence="16" id="KW-1185">Reference proteome</keyword>
<dbReference type="eggNOG" id="COG0352">
    <property type="taxonomic scope" value="Bacteria"/>
</dbReference>
<feature type="compositionally biased region" description="Basic and acidic residues" evidence="13">
    <location>
        <begin position="201"/>
        <end position="233"/>
    </location>
</feature>
<reference evidence="15 16" key="1">
    <citation type="submission" date="2006-06" db="EMBL/GenBank/DDBJ databases">
        <title>Complete sequence of Rubrobacter xylanophilus DSM 9941.</title>
        <authorList>
            <consortium name="US DOE Joint Genome Institute"/>
            <person name="Copeland A."/>
            <person name="Lucas S."/>
            <person name="Lapidus A."/>
            <person name="Barry K."/>
            <person name="Detter J.C."/>
            <person name="Glavina del Rio T."/>
            <person name="Hammon N."/>
            <person name="Israni S."/>
            <person name="Dalin E."/>
            <person name="Tice H."/>
            <person name="Pitluck S."/>
            <person name="Munk A.C."/>
            <person name="Brettin T."/>
            <person name="Bruce D."/>
            <person name="Han C."/>
            <person name="Tapia R."/>
            <person name="Gilna P."/>
            <person name="Schmutz J."/>
            <person name="Larimer F."/>
            <person name="Land M."/>
            <person name="Hauser L."/>
            <person name="Kyrpides N."/>
            <person name="Lykidis A."/>
            <person name="da Costa M.S."/>
            <person name="Rainey F.A."/>
            <person name="Empadinhas N."/>
            <person name="Jolivet E."/>
            <person name="Battista J.R."/>
            <person name="Richardson P."/>
        </authorList>
    </citation>
    <scope>NUCLEOTIDE SEQUENCE [LARGE SCALE GENOMIC DNA]</scope>
    <source>
        <strain evidence="16">DSM 9941 / NBRC 16129 / PRD-1</strain>
    </source>
</reference>
<evidence type="ECO:0000256" key="12">
    <source>
        <dbReference type="RuleBase" id="RU004253"/>
    </source>
</evidence>
<dbReference type="HOGENOM" id="CLU_018272_3_4_11"/>
<evidence type="ECO:0000256" key="10">
    <source>
        <dbReference type="HAMAP-Rule" id="MF_00097"/>
    </source>
</evidence>
<dbReference type="InterPro" id="IPR036206">
    <property type="entry name" value="ThiamineP_synth_sf"/>
</dbReference>
<dbReference type="GO" id="GO:0005737">
    <property type="term" value="C:cytoplasm"/>
    <property type="evidence" value="ECO:0007669"/>
    <property type="project" value="TreeGrafter"/>
</dbReference>
<comment type="catalytic activity">
    <reaction evidence="7 10 11">
        <text>4-methyl-5-(2-phosphooxyethyl)-thiazole + 4-amino-2-methyl-5-(diphosphooxymethyl)pyrimidine + H(+) = thiamine phosphate + diphosphate</text>
        <dbReference type="Rhea" id="RHEA:22328"/>
        <dbReference type="ChEBI" id="CHEBI:15378"/>
        <dbReference type="ChEBI" id="CHEBI:33019"/>
        <dbReference type="ChEBI" id="CHEBI:37575"/>
        <dbReference type="ChEBI" id="CHEBI:57841"/>
        <dbReference type="ChEBI" id="CHEBI:58296"/>
        <dbReference type="EC" id="2.5.1.3"/>
    </reaction>
</comment>
<evidence type="ECO:0000256" key="1">
    <source>
        <dbReference type="ARBA" id="ARBA00003814"/>
    </source>
</evidence>
<feature type="binding site" evidence="10">
    <location>
        <begin position="36"/>
        <end position="40"/>
    </location>
    <ligand>
        <name>4-amino-2-methyl-5-(diphosphooxymethyl)pyrimidine</name>
        <dbReference type="ChEBI" id="CHEBI:57841"/>
    </ligand>
</feature>
<dbReference type="AlphaFoldDB" id="Q1ATF5"/>
<dbReference type="InterPro" id="IPR034291">
    <property type="entry name" value="TMP_synthase"/>
</dbReference>
<feature type="binding site" evidence="10">
    <location>
        <position position="69"/>
    </location>
    <ligand>
        <name>Mg(2+)</name>
        <dbReference type="ChEBI" id="CHEBI:18420"/>
    </ligand>
</feature>
<dbReference type="EMBL" id="CP000386">
    <property type="protein sequence ID" value="ABG05323.1"/>
    <property type="molecule type" value="Genomic_DNA"/>
</dbReference>
<evidence type="ECO:0000256" key="13">
    <source>
        <dbReference type="SAM" id="MobiDB-lite"/>
    </source>
</evidence>
<feature type="binding site" evidence="10">
    <location>
        <begin position="133"/>
        <end position="135"/>
    </location>
    <ligand>
        <name>2-[(2R,5Z)-2-carboxy-4-methylthiazol-5(2H)-ylidene]ethyl phosphate</name>
        <dbReference type="ChEBI" id="CHEBI:62899"/>
    </ligand>
</feature>
<protein>
    <recommendedName>
        <fullName evidence="10">Thiamine-phosphate synthase</fullName>
        <shortName evidence="10">TP synthase</shortName>
        <shortName evidence="10">TPS</shortName>
        <ecNumber evidence="10">2.5.1.3</ecNumber>
    </recommendedName>
    <alternativeName>
        <fullName evidence="10">Thiamine-phosphate pyrophosphorylase</fullName>
        <shortName evidence="10">TMP pyrophosphorylase</shortName>
        <shortName evidence="10">TMP-PPase</shortName>
    </alternativeName>
</protein>
<dbReference type="InterPro" id="IPR022998">
    <property type="entry name" value="ThiamineP_synth_TenI"/>
</dbReference>
<dbReference type="PhylomeDB" id="Q1ATF5"/>
<dbReference type="GO" id="GO:0009229">
    <property type="term" value="P:thiamine diphosphate biosynthetic process"/>
    <property type="evidence" value="ECO:0007669"/>
    <property type="project" value="UniProtKB-UniRule"/>
</dbReference>
<dbReference type="InterPro" id="IPR013785">
    <property type="entry name" value="Aldolase_TIM"/>
</dbReference>
<proteinExistence type="inferred from homology"/>
<evidence type="ECO:0000256" key="6">
    <source>
        <dbReference type="ARBA" id="ARBA00022977"/>
    </source>
</evidence>
<feature type="binding site" evidence="10">
    <location>
        <position position="107"/>
    </location>
    <ligand>
        <name>4-amino-2-methyl-5-(diphosphooxymethyl)pyrimidine</name>
        <dbReference type="ChEBI" id="CHEBI:57841"/>
    </ligand>
</feature>
<organism evidence="15 16">
    <name type="scientific">Rubrobacter xylanophilus (strain DSM 9941 / JCM 11954 / NBRC 16129 / PRD-1)</name>
    <dbReference type="NCBI Taxonomy" id="266117"/>
    <lineage>
        <taxon>Bacteria</taxon>
        <taxon>Bacillati</taxon>
        <taxon>Actinomycetota</taxon>
        <taxon>Rubrobacteria</taxon>
        <taxon>Rubrobacterales</taxon>
        <taxon>Rubrobacteraceae</taxon>
        <taxon>Rubrobacter</taxon>
    </lineage>
</organism>
<dbReference type="GO" id="GO:0000287">
    <property type="term" value="F:magnesium ion binding"/>
    <property type="evidence" value="ECO:0007669"/>
    <property type="project" value="UniProtKB-UniRule"/>
</dbReference>
<feature type="binding site" evidence="10">
    <location>
        <position position="136"/>
    </location>
    <ligand>
        <name>4-amino-2-methyl-5-(diphosphooxymethyl)pyrimidine</name>
        <dbReference type="ChEBI" id="CHEBI:57841"/>
    </ligand>
</feature>
<sequence>MEDRFQIHLITDRRRARIGLEEAVLAALRGGVDWVQLREKGGPAAGLYETALRIAPEARRRGVGVLVNDRVDVALAAGADGVHLAARSLPPAVARSLISGGMLLGVSVHSLQEARRAVEGGADYVTFGHVYPTASKPGLPPRGVRELARIVESVEVPVLAVGGIDASNVREVLSTGASGIAVISAILAAADPEGAARRLRRAVDDLPHRPRRPMPEPRRGGGDADKAQPGERGARRRPAHRAAAARGEEDPG</sequence>
<keyword evidence="4 10" id="KW-0479">Metal-binding</keyword>
<evidence type="ECO:0000259" key="14">
    <source>
        <dbReference type="Pfam" id="PF02581"/>
    </source>
</evidence>
<evidence type="ECO:0000256" key="7">
    <source>
        <dbReference type="ARBA" id="ARBA00047334"/>
    </source>
</evidence>
<dbReference type="Proteomes" id="UP000006637">
    <property type="component" value="Chromosome"/>
</dbReference>
<evidence type="ECO:0000256" key="3">
    <source>
        <dbReference type="ARBA" id="ARBA00022679"/>
    </source>
</evidence>
<feature type="binding site" evidence="10">
    <location>
        <position position="68"/>
    </location>
    <ligand>
        <name>4-amino-2-methyl-5-(diphosphooxymethyl)pyrimidine</name>
        <dbReference type="ChEBI" id="CHEBI:57841"/>
    </ligand>
</feature>
<dbReference type="GO" id="GO:0009228">
    <property type="term" value="P:thiamine biosynthetic process"/>
    <property type="evidence" value="ECO:0007669"/>
    <property type="project" value="UniProtKB-KW"/>
</dbReference>
<evidence type="ECO:0000313" key="16">
    <source>
        <dbReference type="Proteomes" id="UP000006637"/>
    </source>
</evidence>
<dbReference type="STRING" id="266117.Rxyl_2395"/>
<keyword evidence="5 10" id="KW-0460">Magnesium</keyword>
<dbReference type="PANTHER" id="PTHR20857">
    <property type="entry name" value="THIAMINE-PHOSPHATE PYROPHOSPHORYLASE"/>
    <property type="match status" value="1"/>
</dbReference>
<feature type="binding site" evidence="10">
    <location>
        <position position="163"/>
    </location>
    <ligand>
        <name>2-[(2R,5Z)-2-carboxy-4-methylthiazol-5(2H)-ylidene]ethyl phosphate</name>
        <dbReference type="ChEBI" id="CHEBI:62899"/>
    </ligand>
</feature>
<gene>
    <name evidence="10" type="primary">thiE</name>
    <name evidence="15" type="ordered locus">Rxyl_2395</name>
</gene>
<feature type="region of interest" description="Disordered" evidence="13">
    <location>
        <begin position="201"/>
        <end position="252"/>
    </location>
</feature>
<comment type="similarity">
    <text evidence="10 11">Belongs to the thiamine-phosphate synthase family.</text>
</comment>
<dbReference type="SUPFAM" id="SSF51391">
    <property type="entry name" value="Thiamin phosphate synthase"/>
    <property type="match status" value="1"/>
</dbReference>
<dbReference type="KEGG" id="rxy:Rxyl_2395"/>
<accession>Q1ATF5</accession>
<comment type="catalytic activity">
    <reaction evidence="8 10 11">
        <text>2-(2-carboxy-4-methylthiazol-5-yl)ethyl phosphate + 4-amino-2-methyl-5-(diphosphooxymethyl)pyrimidine + 2 H(+) = thiamine phosphate + CO2 + diphosphate</text>
        <dbReference type="Rhea" id="RHEA:47848"/>
        <dbReference type="ChEBI" id="CHEBI:15378"/>
        <dbReference type="ChEBI" id="CHEBI:16526"/>
        <dbReference type="ChEBI" id="CHEBI:33019"/>
        <dbReference type="ChEBI" id="CHEBI:37575"/>
        <dbReference type="ChEBI" id="CHEBI:57841"/>
        <dbReference type="ChEBI" id="CHEBI:62890"/>
        <dbReference type="EC" id="2.5.1.3"/>
    </reaction>
</comment>
<evidence type="ECO:0000256" key="9">
    <source>
        <dbReference type="ARBA" id="ARBA00047883"/>
    </source>
</evidence>
<comment type="cofactor">
    <cofactor evidence="10">
        <name>Mg(2+)</name>
        <dbReference type="ChEBI" id="CHEBI:18420"/>
    </cofactor>
    <text evidence="10">Binds 1 Mg(2+) ion per subunit.</text>
</comment>
<evidence type="ECO:0000256" key="5">
    <source>
        <dbReference type="ARBA" id="ARBA00022842"/>
    </source>
</evidence>
<evidence type="ECO:0000313" key="15">
    <source>
        <dbReference type="EMBL" id="ABG05323.1"/>
    </source>
</evidence>
<dbReference type="OrthoDB" id="3243336at2"/>
<dbReference type="Gene3D" id="3.20.20.70">
    <property type="entry name" value="Aldolase class I"/>
    <property type="match status" value="1"/>
</dbReference>
<name>Q1ATF5_RUBXD</name>
<evidence type="ECO:0000256" key="2">
    <source>
        <dbReference type="ARBA" id="ARBA00005165"/>
    </source>
</evidence>
<comment type="function">
    <text evidence="1 10">Condenses 4-methyl-5-(beta-hydroxyethyl)thiazole monophosphate (THZ-P) and 2-methyl-4-amino-5-hydroxymethyl pyrimidine pyrophosphate (HMP-PP) to form thiamine monophosphate (TMP).</text>
</comment>
<comment type="pathway">
    <text evidence="2 10 12">Cofactor biosynthesis; thiamine diphosphate biosynthesis; thiamine phosphate from 4-amino-2-methyl-5-diphosphomethylpyrimidine and 4-methyl-5-(2-phosphoethyl)-thiazole: step 1/1.</text>
</comment>
<comment type="caution">
    <text evidence="10">Lacks conserved residue(s) required for the propagation of feature annotation.</text>
</comment>
<evidence type="ECO:0000256" key="8">
    <source>
        <dbReference type="ARBA" id="ARBA00047851"/>
    </source>
</evidence>
<dbReference type="PANTHER" id="PTHR20857:SF15">
    <property type="entry name" value="THIAMINE-PHOSPHATE SYNTHASE"/>
    <property type="match status" value="1"/>
</dbReference>
<evidence type="ECO:0000256" key="11">
    <source>
        <dbReference type="RuleBase" id="RU003826"/>
    </source>
</evidence>
<keyword evidence="3 10" id="KW-0808">Transferase</keyword>
<comment type="catalytic activity">
    <reaction evidence="9 10 11">
        <text>2-[(2R,5Z)-2-carboxy-4-methylthiazol-5(2H)-ylidene]ethyl phosphate + 4-amino-2-methyl-5-(diphosphooxymethyl)pyrimidine + 2 H(+) = thiamine phosphate + CO2 + diphosphate</text>
        <dbReference type="Rhea" id="RHEA:47844"/>
        <dbReference type="ChEBI" id="CHEBI:15378"/>
        <dbReference type="ChEBI" id="CHEBI:16526"/>
        <dbReference type="ChEBI" id="CHEBI:33019"/>
        <dbReference type="ChEBI" id="CHEBI:37575"/>
        <dbReference type="ChEBI" id="CHEBI:57841"/>
        <dbReference type="ChEBI" id="CHEBI:62899"/>
        <dbReference type="EC" id="2.5.1.3"/>
    </reaction>
</comment>
<feature type="domain" description="Thiamine phosphate synthase/TenI" evidence="14">
    <location>
        <begin position="8"/>
        <end position="186"/>
    </location>
</feature>
<dbReference type="GO" id="GO:0004789">
    <property type="term" value="F:thiamine-phosphate diphosphorylase activity"/>
    <property type="evidence" value="ECO:0007669"/>
    <property type="project" value="UniProtKB-UniRule"/>
</dbReference>
<evidence type="ECO:0000256" key="4">
    <source>
        <dbReference type="ARBA" id="ARBA00022723"/>
    </source>
</evidence>